<reference evidence="2 3" key="1">
    <citation type="journal article" date="2016" name="Front. Microbiol.">
        <title>Microevolution Analysis of Bacillus coahuilensis Unveils Differences in Phosphorus Acquisition Strategies and Their Regulation.</title>
        <authorList>
            <person name="Gomez-Lunar Z."/>
            <person name="Hernandez-Gonzalez I."/>
            <person name="Rodriguez-Torres M.D."/>
            <person name="Souza V."/>
            <person name="Olmedo-Alvarez G."/>
        </authorList>
    </citation>
    <scope>NUCLEOTIDE SEQUENCE [LARGE SCALE GENOMIC DNA]</scope>
    <source>
        <strain evidence="3">p1.1.43</strain>
    </source>
</reference>
<dbReference type="EMBL" id="LDYG01000020">
    <property type="protein sequence ID" value="KUP07719.1"/>
    <property type="molecule type" value="Genomic_DNA"/>
</dbReference>
<dbReference type="PATRIC" id="fig|1150625.3.peg.885"/>
<dbReference type="SUPFAM" id="SSF54909">
    <property type="entry name" value="Dimeric alpha+beta barrel"/>
    <property type="match status" value="1"/>
</dbReference>
<evidence type="ECO:0000313" key="2">
    <source>
        <dbReference type="EMBL" id="KUP07719.1"/>
    </source>
</evidence>
<dbReference type="Proteomes" id="UP000074108">
    <property type="component" value="Unassembled WGS sequence"/>
</dbReference>
<dbReference type="OrthoDB" id="5294870at2"/>
<dbReference type="AlphaFoldDB" id="A0A147KAG4"/>
<dbReference type="RefSeq" id="WP_010171429.1">
    <property type="nucleotide sequence ID" value="NZ_LDYG01000020.1"/>
</dbReference>
<comment type="caution">
    <text evidence="2">The sequence shown here is derived from an EMBL/GenBank/DDBJ whole genome shotgun (WGS) entry which is preliminary data.</text>
</comment>
<sequence length="100" mass="11327">MPKVIVLFEKPSDVEGFEKHYFEVHVPLAQRVKEVSGAAVQRVLSTQNTDLTLYLVTELTFDSKEALEFALASEEWAKVTEDVSNLMNYLEKPPIVTVVE</sequence>
<dbReference type="GO" id="GO:0016491">
    <property type="term" value="F:oxidoreductase activity"/>
    <property type="evidence" value="ECO:0007669"/>
    <property type="project" value="InterPro"/>
</dbReference>
<protein>
    <recommendedName>
        <fullName evidence="1">EthD domain-containing protein</fullName>
    </recommendedName>
</protein>
<accession>A0A147KAG4</accession>
<evidence type="ECO:0000313" key="3">
    <source>
        <dbReference type="Proteomes" id="UP000074108"/>
    </source>
</evidence>
<dbReference type="InterPro" id="IPR009799">
    <property type="entry name" value="EthD_dom"/>
</dbReference>
<dbReference type="NCBIfam" id="TIGR02118">
    <property type="entry name" value="EthD family reductase"/>
    <property type="match status" value="1"/>
</dbReference>
<organism evidence="2 3">
    <name type="scientific">Bacillus coahuilensis p1.1.43</name>
    <dbReference type="NCBI Taxonomy" id="1150625"/>
    <lineage>
        <taxon>Bacteria</taxon>
        <taxon>Bacillati</taxon>
        <taxon>Bacillota</taxon>
        <taxon>Bacilli</taxon>
        <taxon>Bacillales</taxon>
        <taxon>Bacillaceae</taxon>
        <taxon>Bacillus</taxon>
    </lineage>
</organism>
<dbReference type="STRING" id="1150625.Q75_04235"/>
<dbReference type="Gene3D" id="3.30.70.100">
    <property type="match status" value="1"/>
</dbReference>
<name>A0A147KAG4_9BACI</name>
<dbReference type="InterPro" id="IPR011008">
    <property type="entry name" value="Dimeric_a/b-barrel"/>
</dbReference>
<keyword evidence="3" id="KW-1185">Reference proteome</keyword>
<feature type="domain" description="EthD" evidence="1">
    <location>
        <begin position="13"/>
        <end position="87"/>
    </location>
</feature>
<gene>
    <name evidence="2" type="ORF">Q75_04235</name>
</gene>
<dbReference type="Pfam" id="PF07110">
    <property type="entry name" value="EthD"/>
    <property type="match status" value="1"/>
</dbReference>
<proteinExistence type="predicted"/>
<evidence type="ECO:0000259" key="1">
    <source>
        <dbReference type="Pfam" id="PF07110"/>
    </source>
</evidence>